<dbReference type="OrthoDB" id="7958481at2"/>
<dbReference type="AlphaFoldDB" id="A0A4R8UGF6"/>
<comment type="caution">
    <text evidence="3">The sequence shown here is derived from an EMBL/GenBank/DDBJ whole genome shotgun (WGS) entry which is preliminary data.</text>
</comment>
<dbReference type="InterPro" id="IPR050471">
    <property type="entry name" value="AB_hydrolase"/>
</dbReference>
<dbReference type="GO" id="GO:0016787">
    <property type="term" value="F:hydrolase activity"/>
    <property type="evidence" value="ECO:0007669"/>
    <property type="project" value="UniProtKB-KW"/>
</dbReference>
<evidence type="ECO:0000259" key="2">
    <source>
        <dbReference type="Pfam" id="PF12146"/>
    </source>
</evidence>
<dbReference type="EMBL" id="SOEZ01000048">
    <property type="protein sequence ID" value="TFB50316.1"/>
    <property type="molecule type" value="Genomic_DNA"/>
</dbReference>
<sequence>MVDSMFESTNSTTRSRTPDAPGTRVYGRLPGGLPFLSLGSGEPLVFLPGIGPHNEAPVGMERRAQAAMVEPYAKDRRVWWVNRRPGLSPDATMADLAGELAGALRRQFGRPVDVLGISTGGSVALQLAIDHPDVVKRLVIVSAAYRLGDRGREAQRRVAREVQAERPRRAAAEEFAMMGAGAASRRLLRATGWLVGRSMYGKATPDMIATIHAEDQLDLRDRLHEISAPTLVVGGDRDAFYSEQLFKQTAALIPDSQLLLYEGKSHMGTSMSRNLVPDVLGFLNAHSPGQPRG</sequence>
<reference evidence="3 4" key="1">
    <citation type="submission" date="2019-03" db="EMBL/GenBank/DDBJ databases">
        <title>Genomics of glacier-inhabiting Cryobacterium strains.</title>
        <authorList>
            <person name="Liu Q."/>
            <person name="Xin Y.-H."/>
        </authorList>
    </citation>
    <scope>NUCLEOTIDE SEQUENCE [LARGE SCALE GENOMIC DNA]</scope>
    <source>
        <strain evidence="3 4">Sr47</strain>
    </source>
</reference>
<evidence type="ECO:0000256" key="1">
    <source>
        <dbReference type="SAM" id="MobiDB-lite"/>
    </source>
</evidence>
<keyword evidence="3" id="KW-0378">Hydrolase</keyword>
<dbReference type="Pfam" id="PF12146">
    <property type="entry name" value="Hydrolase_4"/>
    <property type="match status" value="1"/>
</dbReference>
<dbReference type="SUPFAM" id="SSF53474">
    <property type="entry name" value="alpha/beta-Hydrolases"/>
    <property type="match status" value="1"/>
</dbReference>
<organism evidence="3 4">
    <name type="scientific">Cryobacterium tagatosivorans</name>
    <dbReference type="NCBI Taxonomy" id="1259199"/>
    <lineage>
        <taxon>Bacteria</taxon>
        <taxon>Bacillati</taxon>
        <taxon>Actinomycetota</taxon>
        <taxon>Actinomycetes</taxon>
        <taxon>Micrococcales</taxon>
        <taxon>Microbacteriaceae</taxon>
        <taxon>Cryobacterium</taxon>
    </lineage>
</organism>
<protein>
    <submittedName>
        <fullName evidence="3">Alpha/beta hydrolase</fullName>
    </submittedName>
</protein>
<feature type="compositionally biased region" description="Polar residues" evidence="1">
    <location>
        <begin position="1"/>
        <end position="15"/>
    </location>
</feature>
<dbReference type="InterPro" id="IPR000073">
    <property type="entry name" value="AB_hydrolase_1"/>
</dbReference>
<dbReference type="PANTHER" id="PTHR43433">
    <property type="entry name" value="HYDROLASE, ALPHA/BETA FOLD FAMILY PROTEIN"/>
    <property type="match status" value="1"/>
</dbReference>
<dbReference type="Proteomes" id="UP000297866">
    <property type="component" value="Unassembled WGS sequence"/>
</dbReference>
<dbReference type="Gene3D" id="3.40.50.1820">
    <property type="entry name" value="alpha/beta hydrolase"/>
    <property type="match status" value="1"/>
</dbReference>
<dbReference type="PRINTS" id="PR00111">
    <property type="entry name" value="ABHYDROLASE"/>
</dbReference>
<feature type="domain" description="Serine aminopeptidase S33" evidence="2">
    <location>
        <begin position="91"/>
        <end position="267"/>
    </location>
</feature>
<evidence type="ECO:0000313" key="3">
    <source>
        <dbReference type="EMBL" id="TFB50316.1"/>
    </source>
</evidence>
<dbReference type="InterPro" id="IPR022742">
    <property type="entry name" value="Hydrolase_4"/>
</dbReference>
<proteinExistence type="predicted"/>
<accession>A0A4R8UGF6</accession>
<gene>
    <name evidence="3" type="ORF">E3O23_09805</name>
</gene>
<dbReference type="PANTHER" id="PTHR43433:SF5">
    <property type="entry name" value="AB HYDROLASE-1 DOMAIN-CONTAINING PROTEIN"/>
    <property type="match status" value="1"/>
</dbReference>
<feature type="region of interest" description="Disordered" evidence="1">
    <location>
        <begin position="1"/>
        <end position="24"/>
    </location>
</feature>
<dbReference type="InterPro" id="IPR029058">
    <property type="entry name" value="AB_hydrolase_fold"/>
</dbReference>
<evidence type="ECO:0000313" key="4">
    <source>
        <dbReference type="Proteomes" id="UP000297866"/>
    </source>
</evidence>
<name>A0A4R8UGF6_9MICO</name>
<keyword evidence="4" id="KW-1185">Reference proteome</keyword>